<evidence type="ECO:0000256" key="2">
    <source>
        <dbReference type="ARBA" id="ARBA00022759"/>
    </source>
</evidence>
<evidence type="ECO:0000256" key="5">
    <source>
        <dbReference type="ARBA" id="ARBA00023204"/>
    </source>
</evidence>
<evidence type="ECO:0000313" key="7">
    <source>
        <dbReference type="EMBL" id="WPR88744.1"/>
    </source>
</evidence>
<dbReference type="GO" id="GO:0004519">
    <property type="term" value="F:endonuclease activity"/>
    <property type="evidence" value="ECO:0007669"/>
    <property type="project" value="UniProtKB-KW"/>
</dbReference>
<evidence type="ECO:0000313" key="8">
    <source>
        <dbReference type="Proteomes" id="UP001323798"/>
    </source>
</evidence>
<keyword evidence="8" id="KW-1185">Reference proteome</keyword>
<dbReference type="SUPFAM" id="SSF52980">
    <property type="entry name" value="Restriction endonuclease-like"/>
    <property type="match status" value="1"/>
</dbReference>
<keyword evidence="5" id="KW-0234">DNA repair</keyword>
<evidence type="ECO:0000256" key="6">
    <source>
        <dbReference type="ARBA" id="ARBA00029466"/>
    </source>
</evidence>
<proteinExistence type="inferred from homology"/>
<reference evidence="7 8" key="1">
    <citation type="submission" date="2023-11" db="EMBL/GenBank/DDBJ databases">
        <title>Genome sequence of Microbacterium rhizosphaerae KACC 19337.</title>
        <authorList>
            <person name="Choi H."/>
            <person name="Kim S."/>
            <person name="Kim Y."/>
            <person name="Kwon S.-W."/>
            <person name="Heo J."/>
        </authorList>
    </citation>
    <scope>NUCLEOTIDE SEQUENCE [LARGE SCALE GENOMIC DNA]</scope>
    <source>
        <strain evidence="7 8">KACC 19337</strain>
    </source>
</reference>
<dbReference type="Pfam" id="PF03852">
    <property type="entry name" value="Vsr"/>
    <property type="match status" value="1"/>
</dbReference>
<evidence type="ECO:0000256" key="4">
    <source>
        <dbReference type="ARBA" id="ARBA00022801"/>
    </source>
</evidence>
<dbReference type="Gene3D" id="3.40.960.10">
    <property type="entry name" value="VSR Endonuclease"/>
    <property type="match status" value="1"/>
</dbReference>
<organism evidence="7 8">
    <name type="scientific">Microbacterium rhizosphaerae</name>
    <dbReference type="NCBI Taxonomy" id="1678237"/>
    <lineage>
        <taxon>Bacteria</taxon>
        <taxon>Bacillati</taxon>
        <taxon>Actinomycetota</taxon>
        <taxon>Actinomycetes</taxon>
        <taxon>Micrococcales</taxon>
        <taxon>Microbacteriaceae</taxon>
        <taxon>Microbacterium</taxon>
    </lineage>
</organism>
<dbReference type="InterPro" id="IPR004603">
    <property type="entry name" value="DNA_mismatch_endonuc_vsr"/>
</dbReference>
<gene>
    <name evidence="7" type="ORF">SM116_13335</name>
</gene>
<dbReference type="CDD" id="cd00221">
    <property type="entry name" value="Vsr"/>
    <property type="match status" value="1"/>
</dbReference>
<comment type="similarity">
    <text evidence="6">Belongs to the Vsr family.</text>
</comment>
<evidence type="ECO:0000256" key="3">
    <source>
        <dbReference type="ARBA" id="ARBA00022763"/>
    </source>
</evidence>
<protein>
    <submittedName>
        <fullName evidence="7">Very short patch repair endonuclease</fullName>
    </submittedName>
</protein>
<dbReference type="Proteomes" id="UP001323798">
    <property type="component" value="Chromosome"/>
</dbReference>
<keyword evidence="1" id="KW-0540">Nuclease</keyword>
<keyword evidence="2 7" id="KW-0255">Endonuclease</keyword>
<dbReference type="RefSeq" id="WP_320941462.1">
    <property type="nucleotide sequence ID" value="NZ_BAABEU010000005.1"/>
</dbReference>
<dbReference type="EMBL" id="CP139368">
    <property type="protein sequence ID" value="WPR88744.1"/>
    <property type="molecule type" value="Genomic_DNA"/>
</dbReference>
<keyword evidence="4" id="KW-0378">Hydrolase</keyword>
<evidence type="ECO:0000256" key="1">
    <source>
        <dbReference type="ARBA" id="ARBA00022722"/>
    </source>
</evidence>
<sequence length="164" mass="18723">MAQVPVPAASSEAIRRTMVANRRRDTAPEIAVRRLLHGRGLRYRVDFPPMPSLRARADIVFTRQKIAVFIDGCFWHQCPDHFVMPKSNVDYWGPKLRRNVERDRATDMALVAAGWVVLRYWEHRDAGGIAVAVEREVLAATASRSPLNRHEVQARMAGHLEEMK</sequence>
<dbReference type="NCBIfam" id="TIGR00632">
    <property type="entry name" value="vsr"/>
    <property type="match status" value="1"/>
</dbReference>
<dbReference type="InterPro" id="IPR011335">
    <property type="entry name" value="Restrct_endonuc-II-like"/>
</dbReference>
<name>A0ABZ0SKQ6_9MICO</name>
<accession>A0ABZ0SKQ6</accession>
<keyword evidence="3" id="KW-0227">DNA damage</keyword>